<name>A0ABD1WK40_9LAMI</name>
<gene>
    <name evidence="2" type="ORF">Fot_11578</name>
</gene>
<protein>
    <submittedName>
        <fullName evidence="2">Uncharacterized protein</fullName>
    </submittedName>
</protein>
<reference evidence="3" key="1">
    <citation type="submission" date="2024-07" db="EMBL/GenBank/DDBJ databases">
        <title>Two chromosome-level genome assemblies of Korean endemic species Abeliophyllum distichum and Forsythia ovata (Oleaceae).</title>
        <authorList>
            <person name="Jang H."/>
        </authorList>
    </citation>
    <scope>NUCLEOTIDE SEQUENCE [LARGE SCALE GENOMIC DNA]</scope>
</reference>
<evidence type="ECO:0000313" key="3">
    <source>
        <dbReference type="Proteomes" id="UP001604277"/>
    </source>
</evidence>
<dbReference type="Proteomes" id="UP001604277">
    <property type="component" value="Unassembled WGS sequence"/>
</dbReference>
<keyword evidence="3" id="KW-1185">Reference proteome</keyword>
<evidence type="ECO:0000313" key="2">
    <source>
        <dbReference type="EMBL" id="KAL2550048.1"/>
    </source>
</evidence>
<feature type="region of interest" description="Disordered" evidence="1">
    <location>
        <begin position="72"/>
        <end position="105"/>
    </location>
</feature>
<evidence type="ECO:0000256" key="1">
    <source>
        <dbReference type="SAM" id="MobiDB-lite"/>
    </source>
</evidence>
<accession>A0ABD1WK40</accession>
<sequence length="105" mass="12102">MKFRLEDPLLHVSISRSFGDLVYRKPPFLRRDQEDLCAKWARIRGLPSEFRHLGSLLQDNSYLIRYGLMDEDEDEDALPPPPPPEMLVTVPLQSMPHPHSPSPTP</sequence>
<organism evidence="2 3">
    <name type="scientific">Forsythia ovata</name>
    <dbReference type="NCBI Taxonomy" id="205694"/>
    <lineage>
        <taxon>Eukaryota</taxon>
        <taxon>Viridiplantae</taxon>
        <taxon>Streptophyta</taxon>
        <taxon>Embryophyta</taxon>
        <taxon>Tracheophyta</taxon>
        <taxon>Spermatophyta</taxon>
        <taxon>Magnoliopsida</taxon>
        <taxon>eudicotyledons</taxon>
        <taxon>Gunneridae</taxon>
        <taxon>Pentapetalae</taxon>
        <taxon>asterids</taxon>
        <taxon>lamiids</taxon>
        <taxon>Lamiales</taxon>
        <taxon>Oleaceae</taxon>
        <taxon>Forsythieae</taxon>
        <taxon>Forsythia</taxon>
    </lineage>
</organism>
<dbReference type="AlphaFoldDB" id="A0ABD1WK40"/>
<comment type="caution">
    <text evidence="2">The sequence shown here is derived from an EMBL/GenBank/DDBJ whole genome shotgun (WGS) entry which is preliminary data.</text>
</comment>
<dbReference type="EMBL" id="JBFOLJ010000003">
    <property type="protein sequence ID" value="KAL2550048.1"/>
    <property type="molecule type" value="Genomic_DNA"/>
</dbReference>
<proteinExistence type="predicted"/>